<dbReference type="InterPro" id="IPR017583">
    <property type="entry name" value="Tagatose/fructose_Pkinase"/>
</dbReference>
<dbReference type="EC" id="2.7.1.144" evidence="7 8"/>
<evidence type="ECO:0000256" key="2">
    <source>
        <dbReference type="ARBA" id="ARBA00022679"/>
    </source>
</evidence>
<evidence type="ECO:0000256" key="8">
    <source>
        <dbReference type="PIRNR" id="PIRNR000535"/>
    </source>
</evidence>
<evidence type="ECO:0000256" key="1">
    <source>
        <dbReference type="ARBA" id="ARBA00005380"/>
    </source>
</evidence>
<protein>
    <recommendedName>
        <fullName evidence="7 8">Tagatose-6-phosphate kinase</fullName>
        <ecNumber evidence="7 8">2.7.1.144</ecNumber>
    </recommendedName>
</protein>
<accession>A0A4V0H9A7</accession>
<name>A0A4V0H9A7_STRPO</name>
<feature type="domain" description="Carbohydrate kinase PfkB" evidence="9">
    <location>
        <begin position="20"/>
        <end position="292"/>
    </location>
</feature>
<evidence type="ECO:0000256" key="5">
    <source>
        <dbReference type="ARBA" id="ARBA00022777"/>
    </source>
</evidence>
<dbReference type="GO" id="GO:0005524">
    <property type="term" value="F:ATP binding"/>
    <property type="evidence" value="ECO:0007669"/>
    <property type="project" value="UniProtKB-KW"/>
</dbReference>
<dbReference type="OrthoDB" id="9801219at2"/>
<dbReference type="Proteomes" id="UP000306241">
    <property type="component" value="Chromosome"/>
</dbReference>
<dbReference type="GO" id="GO:0005829">
    <property type="term" value="C:cytosol"/>
    <property type="evidence" value="ECO:0007669"/>
    <property type="project" value="TreeGrafter"/>
</dbReference>
<keyword evidence="4 8" id="KW-0547">Nucleotide-binding</keyword>
<dbReference type="PROSITE" id="PS00584">
    <property type="entry name" value="PFKB_KINASES_2"/>
    <property type="match status" value="1"/>
</dbReference>
<keyword evidence="2 8" id="KW-0808">Transferase</keyword>
<evidence type="ECO:0000313" key="10">
    <source>
        <dbReference type="EMBL" id="VTT45964.1"/>
    </source>
</evidence>
<dbReference type="InterPro" id="IPR005926">
    <property type="entry name" value="LacC"/>
</dbReference>
<dbReference type="InterPro" id="IPR002173">
    <property type="entry name" value="Carboh/pur_kinase_PfkB_CS"/>
</dbReference>
<comment type="pathway">
    <text evidence="8">Carbohydrate metabolism; D-tagatose 6-phosphate degradation; D-glyceraldehyde 3-phosphate and glycerone phosphate from D-tagatose 6-phosphate: step 1/2.</text>
</comment>
<dbReference type="GO" id="GO:0044281">
    <property type="term" value="P:small molecule metabolic process"/>
    <property type="evidence" value="ECO:0007669"/>
    <property type="project" value="UniProtKB-ARBA"/>
</dbReference>
<dbReference type="GO" id="GO:0019512">
    <property type="term" value="P:lactose catabolic process via tagatose-6-phosphate"/>
    <property type="evidence" value="ECO:0007669"/>
    <property type="project" value="InterPro"/>
</dbReference>
<proteinExistence type="inferred from homology"/>
<evidence type="ECO:0000256" key="7">
    <source>
        <dbReference type="NCBIfam" id="TIGR01231"/>
    </source>
</evidence>
<sequence>MILTVTLNPSIDISYPLETSFKLDRVNRASIALKTAGGKGLNVSRVLSEIGQDVIATGFIGGRQGQYLLDQLEKQNIPSQFFHIKNDTRNCIAILHDGLQTEILESGPYIDLDEADGFIYHMQIICPQCKVMTISGSLPQGLDTMFYHRIISMANTFQKKVVLDCSGAPLEAVLTSREKPTVIKPNIEELGLLLKKKIAVRTDSLKTILKDQLFDGIEWVIVSLGEQGAFAKHHDRFYRVTIPSISVVNPVGSGDATVAGIAWALSEEDDEITLLKKANALGMLNAQQALTGHVDMRNYSSVFNQIIVEEVKNDSYIK</sequence>
<dbReference type="SUPFAM" id="SSF53613">
    <property type="entry name" value="Ribokinase-like"/>
    <property type="match status" value="1"/>
</dbReference>
<dbReference type="GO" id="GO:0008443">
    <property type="term" value="F:phosphofructokinase activity"/>
    <property type="evidence" value="ECO:0007669"/>
    <property type="project" value="UniProtKB-ARBA"/>
</dbReference>
<evidence type="ECO:0000256" key="6">
    <source>
        <dbReference type="ARBA" id="ARBA00022840"/>
    </source>
</evidence>
<dbReference type="NCBIfam" id="TIGR01231">
    <property type="entry name" value="lacC"/>
    <property type="match status" value="1"/>
</dbReference>
<dbReference type="RefSeq" id="WP_003085305.1">
    <property type="nucleotide sequence ID" value="NZ_CP070237.1"/>
</dbReference>
<evidence type="ECO:0000259" key="9">
    <source>
        <dbReference type="Pfam" id="PF00294"/>
    </source>
</evidence>
<dbReference type="GO" id="GO:2001059">
    <property type="term" value="P:D-tagatose 6-phosphate catabolic process"/>
    <property type="evidence" value="ECO:0007669"/>
    <property type="project" value="UniProtKB-UniPathway"/>
</dbReference>
<dbReference type="PROSITE" id="PS00583">
    <property type="entry name" value="PFKB_KINASES_1"/>
    <property type="match status" value="1"/>
</dbReference>
<dbReference type="EMBL" id="LR594052">
    <property type="protein sequence ID" value="VTT45964.1"/>
    <property type="molecule type" value="Genomic_DNA"/>
</dbReference>
<dbReference type="InterPro" id="IPR011611">
    <property type="entry name" value="PfkB_dom"/>
</dbReference>
<dbReference type="GO" id="GO:0009024">
    <property type="term" value="F:tagatose-6-phosphate kinase activity"/>
    <property type="evidence" value="ECO:0007669"/>
    <property type="project" value="UniProtKB-UniRule"/>
</dbReference>
<keyword evidence="3 8" id="KW-0423">Lactose metabolism</keyword>
<evidence type="ECO:0000256" key="4">
    <source>
        <dbReference type="ARBA" id="ARBA00022741"/>
    </source>
</evidence>
<dbReference type="PANTHER" id="PTHR46566">
    <property type="entry name" value="1-PHOSPHOFRUCTOKINASE-RELATED"/>
    <property type="match status" value="1"/>
</dbReference>
<dbReference type="Gene3D" id="3.40.1190.20">
    <property type="match status" value="1"/>
</dbReference>
<keyword evidence="6 8" id="KW-0067">ATP-binding</keyword>
<dbReference type="UniPathway" id="UPA00704">
    <property type="reaction ID" value="UER00715"/>
</dbReference>
<keyword evidence="5 10" id="KW-0418">Kinase</keyword>
<dbReference type="InterPro" id="IPR029056">
    <property type="entry name" value="Ribokinase-like"/>
</dbReference>
<reference evidence="10 11" key="1">
    <citation type="submission" date="2019-05" db="EMBL/GenBank/DDBJ databases">
        <authorList>
            <consortium name="Pathogen Informatics"/>
        </authorList>
    </citation>
    <scope>NUCLEOTIDE SEQUENCE [LARGE SCALE GENOMIC DNA]</scope>
    <source>
        <strain evidence="10 11">NCTC10924</strain>
    </source>
</reference>
<dbReference type="PIRSF" id="PIRSF000535">
    <property type="entry name" value="1PFK/6PFK/LacC"/>
    <property type="match status" value="1"/>
</dbReference>
<dbReference type="CDD" id="cd01164">
    <property type="entry name" value="FruK_PfkB_like"/>
    <property type="match status" value="1"/>
</dbReference>
<gene>
    <name evidence="10" type="primary">lacC_2</name>
    <name evidence="10" type="ORF">NCTC10924_01568</name>
</gene>
<dbReference type="NCBIfam" id="TIGR03168">
    <property type="entry name" value="1-PFK"/>
    <property type="match status" value="1"/>
</dbReference>
<comment type="similarity">
    <text evidence="8">Belongs to the carbohydrate kinase PfkB family. LacC subfamily.</text>
</comment>
<dbReference type="FunFam" id="3.40.1190.20:FF:000001">
    <property type="entry name" value="Phosphofructokinase"/>
    <property type="match status" value="1"/>
</dbReference>
<dbReference type="AlphaFoldDB" id="A0A4V0H9A7"/>
<organism evidence="10 11">
    <name type="scientific">Streptococcus porcinus</name>
    <dbReference type="NCBI Taxonomy" id="1340"/>
    <lineage>
        <taxon>Bacteria</taxon>
        <taxon>Bacillati</taxon>
        <taxon>Bacillota</taxon>
        <taxon>Bacilli</taxon>
        <taxon>Lactobacillales</taxon>
        <taxon>Streptococcaceae</taxon>
        <taxon>Streptococcus</taxon>
    </lineage>
</organism>
<comment type="catalytic activity">
    <reaction evidence="8">
        <text>D-tagatofuranose 6-phosphate + ATP = D-tagatofuranose 1,6-bisphosphate + ADP + H(+)</text>
        <dbReference type="Rhea" id="RHEA:12420"/>
        <dbReference type="ChEBI" id="CHEBI:15378"/>
        <dbReference type="ChEBI" id="CHEBI:30616"/>
        <dbReference type="ChEBI" id="CHEBI:58694"/>
        <dbReference type="ChEBI" id="CHEBI:58695"/>
        <dbReference type="ChEBI" id="CHEBI:456216"/>
        <dbReference type="EC" id="2.7.1.144"/>
    </reaction>
</comment>
<dbReference type="Pfam" id="PF00294">
    <property type="entry name" value="PfkB"/>
    <property type="match status" value="1"/>
</dbReference>
<evidence type="ECO:0000256" key="3">
    <source>
        <dbReference type="ARBA" id="ARBA00022736"/>
    </source>
</evidence>
<dbReference type="PANTHER" id="PTHR46566:SF5">
    <property type="entry name" value="1-PHOSPHOFRUCTOKINASE"/>
    <property type="match status" value="1"/>
</dbReference>
<evidence type="ECO:0000313" key="11">
    <source>
        <dbReference type="Proteomes" id="UP000306241"/>
    </source>
</evidence>
<comment type="similarity">
    <text evidence="1">Belongs to the carbohydrate kinase pfkB family.</text>
</comment>